<proteinExistence type="predicted"/>
<protein>
    <submittedName>
        <fullName evidence="5">Predicted outer membrane lipoprotein</fullName>
    </submittedName>
</protein>
<dbReference type="NCBIfam" id="NF008437">
    <property type="entry name" value="PRK11280.1"/>
    <property type="match status" value="1"/>
</dbReference>
<evidence type="ECO:0000313" key="5">
    <source>
        <dbReference type="EMBL" id="ABC33057.1"/>
    </source>
</evidence>
<dbReference type="eggNOG" id="COG3134">
    <property type="taxonomic scope" value="Bacteria"/>
</dbReference>
<dbReference type="InterPro" id="IPR051407">
    <property type="entry name" value="Bact_OM_lipoprot/Surf_antigen"/>
</dbReference>
<dbReference type="Pfam" id="PF05433">
    <property type="entry name" value="Rick_17kDa_Anti"/>
    <property type="match status" value="1"/>
</dbReference>
<dbReference type="PANTHER" id="PTHR35603:SF2">
    <property type="entry name" value="OUTER MEMBRANE LIPOPROTEIN"/>
    <property type="match status" value="1"/>
</dbReference>
<feature type="signal peptide" evidence="3">
    <location>
        <begin position="1"/>
        <end position="21"/>
    </location>
</feature>
<reference evidence="5 6" key="1">
    <citation type="journal article" date="2005" name="Nucleic Acids Res.">
        <title>Genomic blueprint of Hahella chejuensis, a marine microbe producing an algicidal agent.</title>
        <authorList>
            <person name="Jeong H."/>
            <person name="Yim J.H."/>
            <person name="Lee C."/>
            <person name="Choi S.-H."/>
            <person name="Park Y.K."/>
            <person name="Yoon S.H."/>
            <person name="Hur C.-G."/>
            <person name="Kang H.-Y."/>
            <person name="Kim D."/>
            <person name="Lee H.H."/>
            <person name="Park K.H."/>
            <person name="Park S.-H."/>
            <person name="Park H.-S."/>
            <person name="Lee H.K."/>
            <person name="Oh T.K."/>
            <person name="Kim J.F."/>
        </authorList>
    </citation>
    <scope>NUCLEOTIDE SEQUENCE [LARGE SCALE GENOMIC DNA]</scope>
    <source>
        <strain evidence="5 6">KCTC 2396</strain>
    </source>
</reference>
<gene>
    <name evidence="5" type="ordered locus">HCH_06412</name>
</gene>
<keyword evidence="3" id="KW-0732">Signal</keyword>
<dbReference type="OrthoDB" id="8909257at2"/>
<dbReference type="STRING" id="349521.HCH_06412"/>
<name>Q2S8G7_HAHCH</name>
<evidence type="ECO:0000313" key="6">
    <source>
        <dbReference type="Proteomes" id="UP000000238"/>
    </source>
</evidence>
<feature type="chain" id="PRO_5004214869" evidence="3">
    <location>
        <begin position="22"/>
        <end position="181"/>
    </location>
</feature>
<accession>Q2S8G7</accession>
<dbReference type="EMBL" id="CP000155">
    <property type="protein sequence ID" value="ABC33057.1"/>
    <property type="molecule type" value="Genomic_DNA"/>
</dbReference>
<evidence type="ECO:0000256" key="3">
    <source>
        <dbReference type="SAM" id="SignalP"/>
    </source>
</evidence>
<sequence length="181" mass="20060">MKIKTLAVAALSVTLATPALAGGRHHRGGAEYDYAKVVDVEPITKSVEHRTPRESCWTEQVRHEAPRQSSDSYTGTILGGVIGGAIGNAVGHKKRNKQVGTAVGAILGASIGHDISNRGSTSYSQSYYTNERRCETTYDVEYVQETMGYWVTYKYQGREYRTRMDQYPGDRIRIRVTVEPA</sequence>
<dbReference type="KEGG" id="hch:HCH_06412"/>
<evidence type="ECO:0000256" key="2">
    <source>
        <dbReference type="ARBA" id="ARBA00023136"/>
    </source>
</evidence>
<evidence type="ECO:0000259" key="4">
    <source>
        <dbReference type="Pfam" id="PF05433"/>
    </source>
</evidence>
<dbReference type="PANTHER" id="PTHR35603">
    <property type="match status" value="1"/>
</dbReference>
<comment type="subcellular location">
    <subcellularLocation>
        <location evidence="1">Membrane</location>
    </subcellularLocation>
</comment>
<feature type="domain" description="Glycine zipper 2TM" evidence="4">
    <location>
        <begin position="75"/>
        <end position="115"/>
    </location>
</feature>
<dbReference type="HOGENOM" id="CLU_094245_2_0_6"/>
<dbReference type="RefSeq" id="WP_011400109.1">
    <property type="nucleotide sequence ID" value="NC_007645.1"/>
</dbReference>
<organism evidence="5 6">
    <name type="scientific">Hahella chejuensis (strain KCTC 2396)</name>
    <dbReference type="NCBI Taxonomy" id="349521"/>
    <lineage>
        <taxon>Bacteria</taxon>
        <taxon>Pseudomonadati</taxon>
        <taxon>Pseudomonadota</taxon>
        <taxon>Gammaproteobacteria</taxon>
        <taxon>Oceanospirillales</taxon>
        <taxon>Hahellaceae</taxon>
        <taxon>Hahella</taxon>
    </lineage>
</organism>
<evidence type="ECO:0000256" key="1">
    <source>
        <dbReference type="ARBA" id="ARBA00004370"/>
    </source>
</evidence>
<keyword evidence="6" id="KW-1185">Reference proteome</keyword>
<dbReference type="AlphaFoldDB" id="Q2S8G7"/>
<keyword evidence="5" id="KW-0449">Lipoprotein</keyword>
<dbReference type="InterPro" id="IPR008816">
    <property type="entry name" value="Gly_zipper_2TM_dom"/>
</dbReference>
<dbReference type="GO" id="GO:0019867">
    <property type="term" value="C:outer membrane"/>
    <property type="evidence" value="ECO:0007669"/>
    <property type="project" value="InterPro"/>
</dbReference>
<dbReference type="Proteomes" id="UP000000238">
    <property type="component" value="Chromosome"/>
</dbReference>
<keyword evidence="2" id="KW-0472">Membrane</keyword>